<sequence>MTILTRVTRAANQFFVLCISTARDARRDKTVECQLPMRRHRMSATRSGALRPFHLAFPVTSLERARRFYGELLGCPEGRSSEHWVDFDFFGHQLVAHLAPGEAGDSAVNPVDGDEVPVRHFGVVLSMDEWHALADKLKAAGTHFLIEPHIRFKGEAGEQATMFFTDACGNALEFKAFADIGQLFAK</sequence>
<dbReference type="GO" id="GO:0051213">
    <property type="term" value="F:dioxygenase activity"/>
    <property type="evidence" value="ECO:0007669"/>
    <property type="project" value="UniProtKB-KW"/>
</dbReference>
<dbReference type="InterPro" id="IPR029068">
    <property type="entry name" value="Glyas_Bleomycin-R_OHBP_Dase"/>
</dbReference>
<dbReference type="AlphaFoldDB" id="A0A238H7H8"/>
<dbReference type="Proteomes" id="UP000198460">
    <property type="component" value="Unassembled WGS sequence"/>
</dbReference>
<accession>A0A238H7H8</accession>
<reference evidence="2 3" key="1">
    <citation type="submission" date="2017-04" db="EMBL/GenBank/DDBJ databases">
        <authorList>
            <person name="Afonso C.L."/>
            <person name="Miller P.J."/>
            <person name="Scott M.A."/>
            <person name="Spackman E."/>
            <person name="Goraichik I."/>
            <person name="Dimitrov K.M."/>
            <person name="Suarez D.L."/>
            <person name="Swayne D.E."/>
        </authorList>
    </citation>
    <scope>NUCLEOTIDE SEQUENCE [LARGE SCALE GENOMIC DNA]</scope>
    <source>
        <strain evidence="2">LMG 28154</strain>
    </source>
</reference>
<dbReference type="PROSITE" id="PS51819">
    <property type="entry name" value="VOC"/>
    <property type="match status" value="1"/>
</dbReference>
<keyword evidence="2" id="KW-0560">Oxidoreductase</keyword>
<proteinExistence type="predicted"/>
<dbReference type="PANTHER" id="PTHR39434">
    <property type="match status" value="1"/>
</dbReference>
<organism evidence="2 3">
    <name type="scientific">Burkholderia singularis</name>
    <dbReference type="NCBI Taxonomy" id="1503053"/>
    <lineage>
        <taxon>Bacteria</taxon>
        <taxon>Pseudomonadati</taxon>
        <taxon>Pseudomonadota</taxon>
        <taxon>Betaproteobacteria</taxon>
        <taxon>Burkholderiales</taxon>
        <taxon>Burkholderiaceae</taxon>
        <taxon>Burkholderia</taxon>
        <taxon>pseudomallei group</taxon>
    </lineage>
</organism>
<dbReference type="SUPFAM" id="SSF54593">
    <property type="entry name" value="Glyoxalase/Bleomycin resistance protein/Dihydroxybiphenyl dioxygenase"/>
    <property type="match status" value="1"/>
</dbReference>
<dbReference type="CDD" id="cd08357">
    <property type="entry name" value="VOC_like"/>
    <property type="match status" value="1"/>
</dbReference>
<dbReference type="PANTHER" id="PTHR39434:SF1">
    <property type="entry name" value="VOC DOMAIN-CONTAINING PROTEIN"/>
    <property type="match status" value="1"/>
</dbReference>
<dbReference type="InterPro" id="IPR004360">
    <property type="entry name" value="Glyas_Fos-R_dOase_dom"/>
</dbReference>
<evidence type="ECO:0000313" key="2">
    <source>
        <dbReference type="EMBL" id="SMG01035.1"/>
    </source>
</evidence>
<dbReference type="Pfam" id="PF00903">
    <property type="entry name" value="Glyoxalase"/>
    <property type="match status" value="1"/>
</dbReference>
<dbReference type="Gene3D" id="3.10.180.10">
    <property type="entry name" value="2,3-Dihydroxybiphenyl 1,2-Dioxygenase, domain 1"/>
    <property type="match status" value="1"/>
</dbReference>
<protein>
    <submittedName>
        <fullName evidence="2">Probable dioxygenase</fullName>
    </submittedName>
</protein>
<feature type="domain" description="VOC" evidence="1">
    <location>
        <begin position="51"/>
        <end position="177"/>
    </location>
</feature>
<gene>
    <name evidence="2" type="ORF">BSIN_4020</name>
</gene>
<name>A0A238H7H8_9BURK</name>
<keyword evidence="2" id="KW-0223">Dioxygenase</keyword>
<evidence type="ECO:0000313" key="3">
    <source>
        <dbReference type="Proteomes" id="UP000198460"/>
    </source>
</evidence>
<evidence type="ECO:0000259" key="1">
    <source>
        <dbReference type="PROSITE" id="PS51819"/>
    </source>
</evidence>
<dbReference type="InterPro" id="IPR037523">
    <property type="entry name" value="VOC_core"/>
</dbReference>
<dbReference type="EMBL" id="FXAN01000065">
    <property type="protein sequence ID" value="SMG01035.1"/>
    <property type="molecule type" value="Genomic_DNA"/>
</dbReference>